<evidence type="ECO:0000256" key="1">
    <source>
        <dbReference type="SAM" id="MobiDB-lite"/>
    </source>
</evidence>
<dbReference type="AlphaFoldDB" id="A0A0A9DNM7"/>
<evidence type="ECO:0000313" key="2">
    <source>
        <dbReference type="EMBL" id="JAD87260.1"/>
    </source>
</evidence>
<feature type="region of interest" description="Disordered" evidence="1">
    <location>
        <begin position="38"/>
        <end position="75"/>
    </location>
</feature>
<organism evidence="2">
    <name type="scientific">Arundo donax</name>
    <name type="common">Giant reed</name>
    <name type="synonym">Donax arundinaceus</name>
    <dbReference type="NCBI Taxonomy" id="35708"/>
    <lineage>
        <taxon>Eukaryota</taxon>
        <taxon>Viridiplantae</taxon>
        <taxon>Streptophyta</taxon>
        <taxon>Embryophyta</taxon>
        <taxon>Tracheophyta</taxon>
        <taxon>Spermatophyta</taxon>
        <taxon>Magnoliopsida</taxon>
        <taxon>Liliopsida</taxon>
        <taxon>Poales</taxon>
        <taxon>Poaceae</taxon>
        <taxon>PACMAD clade</taxon>
        <taxon>Arundinoideae</taxon>
        <taxon>Arundineae</taxon>
        <taxon>Arundo</taxon>
    </lineage>
</organism>
<feature type="compositionally biased region" description="Polar residues" evidence="1">
    <location>
        <begin position="38"/>
        <end position="57"/>
    </location>
</feature>
<accession>A0A0A9DNM7</accession>
<dbReference type="EMBL" id="GBRH01210635">
    <property type="protein sequence ID" value="JAD87260.1"/>
    <property type="molecule type" value="Transcribed_RNA"/>
</dbReference>
<reference evidence="2" key="2">
    <citation type="journal article" date="2015" name="Data Brief">
        <title>Shoot transcriptome of the giant reed, Arundo donax.</title>
        <authorList>
            <person name="Barrero R.A."/>
            <person name="Guerrero F.D."/>
            <person name="Moolhuijzen P."/>
            <person name="Goolsby J.A."/>
            <person name="Tidwell J."/>
            <person name="Bellgard S.E."/>
            <person name="Bellgard M.I."/>
        </authorList>
    </citation>
    <scope>NUCLEOTIDE SEQUENCE</scope>
    <source>
        <tissue evidence="2">Shoot tissue taken approximately 20 cm above the soil surface</tissue>
    </source>
</reference>
<reference evidence="2" key="1">
    <citation type="submission" date="2014-09" db="EMBL/GenBank/DDBJ databases">
        <authorList>
            <person name="Magalhaes I.L.F."/>
            <person name="Oliveira U."/>
            <person name="Santos F.R."/>
            <person name="Vidigal T.H.D.A."/>
            <person name="Brescovit A.D."/>
            <person name="Santos A.J."/>
        </authorList>
    </citation>
    <scope>NUCLEOTIDE SEQUENCE</scope>
    <source>
        <tissue evidence="2">Shoot tissue taken approximately 20 cm above the soil surface</tissue>
    </source>
</reference>
<sequence>MNLSGMKSTISLADIGDQNGLGTLESHAVEELPNFDTLISRNDNQNGETSMPHNAANSPLDEDQLPPPPPLPPMQWRMMRQTTSLEEGRGTSAKDMLRKVSSLPHVHTSDQDEHLPPIAPPDPHGHIKEMDVQKTEGVQDISNPSTILEIKSSLLQQIGDKVCSALLLEKSAMLFFVSLYSCYFSVRENSLQESNSGPPSDL</sequence>
<proteinExistence type="predicted"/>
<protein>
    <submittedName>
        <fullName evidence="2">Uncharacterized protein</fullName>
    </submittedName>
</protein>
<name>A0A0A9DNM7_ARUDO</name>